<dbReference type="RefSeq" id="WP_124954660.1">
    <property type="nucleotide sequence ID" value="NZ_RRCH01000017.1"/>
</dbReference>
<dbReference type="EMBL" id="RRCH01000017">
    <property type="protein sequence ID" value="RRJ31004.1"/>
    <property type="molecule type" value="Genomic_DNA"/>
</dbReference>
<evidence type="ECO:0000313" key="3">
    <source>
        <dbReference type="EMBL" id="RRJ31004.1"/>
    </source>
</evidence>
<accession>A0A3P3RCG1</accession>
<comment type="caution">
    <text evidence="3">The sequence shown here is derived from an EMBL/GenBank/DDBJ whole genome shotgun (WGS) entry which is preliminary data.</text>
</comment>
<dbReference type="AlphaFoldDB" id="A0A3P3RCG1"/>
<feature type="compositionally biased region" description="Polar residues" evidence="1">
    <location>
        <begin position="1"/>
        <end position="11"/>
    </location>
</feature>
<name>A0A3P3RCG1_9EURY</name>
<organism evidence="3 4">
    <name type="scientific">Halocatena pleomorpha</name>
    <dbReference type="NCBI Taxonomy" id="1785090"/>
    <lineage>
        <taxon>Archaea</taxon>
        <taxon>Methanobacteriati</taxon>
        <taxon>Methanobacteriota</taxon>
        <taxon>Stenosarchaea group</taxon>
        <taxon>Halobacteria</taxon>
        <taxon>Halobacteriales</taxon>
        <taxon>Natronomonadaceae</taxon>
        <taxon>Halocatena</taxon>
    </lineage>
</organism>
<feature type="transmembrane region" description="Helical" evidence="2">
    <location>
        <begin position="58"/>
        <end position="76"/>
    </location>
</feature>
<gene>
    <name evidence="3" type="ORF">EIK79_08310</name>
</gene>
<dbReference type="Pfam" id="PF25959">
    <property type="entry name" value="DUF7996"/>
    <property type="match status" value="1"/>
</dbReference>
<feature type="region of interest" description="Disordered" evidence="1">
    <location>
        <begin position="1"/>
        <end position="23"/>
    </location>
</feature>
<feature type="transmembrane region" description="Helical" evidence="2">
    <location>
        <begin position="25"/>
        <end position="46"/>
    </location>
</feature>
<keyword evidence="2" id="KW-1133">Transmembrane helix</keyword>
<proteinExistence type="predicted"/>
<protein>
    <submittedName>
        <fullName evidence="3">Uncharacterized protein</fullName>
    </submittedName>
</protein>
<keyword evidence="4" id="KW-1185">Reference proteome</keyword>
<evidence type="ECO:0000256" key="2">
    <source>
        <dbReference type="SAM" id="Phobius"/>
    </source>
</evidence>
<keyword evidence="2" id="KW-0812">Transmembrane</keyword>
<keyword evidence="2" id="KW-0472">Membrane</keyword>
<evidence type="ECO:0000313" key="4">
    <source>
        <dbReference type="Proteomes" id="UP000282322"/>
    </source>
</evidence>
<dbReference type="Proteomes" id="UP000282322">
    <property type="component" value="Unassembled WGS sequence"/>
</dbReference>
<dbReference type="OrthoDB" id="304630at2157"/>
<evidence type="ECO:0000256" key="1">
    <source>
        <dbReference type="SAM" id="MobiDB-lite"/>
    </source>
</evidence>
<dbReference type="InterPro" id="IPR058309">
    <property type="entry name" value="DUF7996"/>
</dbReference>
<reference evidence="3 4" key="1">
    <citation type="submission" date="2018-11" db="EMBL/GenBank/DDBJ databases">
        <title>Taxonoimc description of Halomarina strain SPP-AMP-1.</title>
        <authorList>
            <person name="Pal Y."/>
            <person name="Srinivasana K."/>
            <person name="Verma A."/>
            <person name="Kumar P."/>
        </authorList>
    </citation>
    <scope>NUCLEOTIDE SEQUENCE [LARGE SCALE GENOMIC DNA]</scope>
    <source>
        <strain evidence="3 4">SPP-AMP-1</strain>
    </source>
</reference>
<sequence length="85" mass="9289">MDGSNEQTNADANERRDSDSTLSRTVLSAGSIAVIGIITTGVMVYVLDRIGPAGSADIMWIIGYGVTIFVLWHLLVRPIDFSQRY</sequence>